<name>B8GL90_THISH</name>
<dbReference type="InterPro" id="IPR007314">
    <property type="entry name" value="Cofac_haem-bd_dom"/>
</dbReference>
<dbReference type="KEGG" id="tgr:Tgr7_0511"/>
<evidence type="ECO:0000313" key="3">
    <source>
        <dbReference type="Proteomes" id="UP000002383"/>
    </source>
</evidence>
<dbReference type="eggNOG" id="COG3016">
    <property type="taxonomic scope" value="Bacteria"/>
</dbReference>
<dbReference type="AlphaFoldDB" id="B8GL90"/>
<feature type="domain" description="Haem-binding uptake Tiki superfamily ChaN" evidence="1">
    <location>
        <begin position="59"/>
        <end position="260"/>
    </location>
</feature>
<dbReference type="Pfam" id="PF04187">
    <property type="entry name" value="Cofac_haem_bdg"/>
    <property type="match status" value="1"/>
</dbReference>
<dbReference type="Proteomes" id="UP000002383">
    <property type="component" value="Chromosome"/>
</dbReference>
<dbReference type="CDD" id="cd14727">
    <property type="entry name" value="ChanN-like"/>
    <property type="match status" value="1"/>
</dbReference>
<sequence precursor="true">MPRRRPWTWFAMLLIVLFIPVSQAIALAQAEPQALRHGDHPLVGQIWSGVVQSERQEALARMARADVVLLGESHGNADHHARQLEVLEALLALGRRPALAFEIFDLEDQEIIDRQRLAGVADADDLAEAVNMSGRGWTWAEYRPLVQFALDQALPIVATNLSRRGAMAVAMEGLQSLPGEDRARLGLDRPLPEDAMQRLEQRIVDAHCGHLPAARAGGMINAQRARDAYMADRIAAQEGPVVLITGAAHARLDYGVPWYLAQQAPERQVLSLIFVEVDPERHAAVDYLNAGGSPYHLLWFTRRSSPDDPCEAFRKQLEGMRG</sequence>
<dbReference type="HOGENOM" id="CLU_062196_1_0_6"/>
<dbReference type="RefSeq" id="WP_012637096.1">
    <property type="nucleotide sequence ID" value="NC_011901.1"/>
</dbReference>
<dbReference type="Gene3D" id="3.40.50.11550">
    <property type="match status" value="2"/>
</dbReference>
<keyword evidence="3" id="KW-1185">Reference proteome</keyword>
<gene>
    <name evidence="2" type="ordered locus">Tgr7_0511</name>
</gene>
<accession>B8GL90</accession>
<organism evidence="2 3">
    <name type="scientific">Thioalkalivibrio sulfidiphilus (strain HL-EbGR7)</name>
    <dbReference type="NCBI Taxonomy" id="396588"/>
    <lineage>
        <taxon>Bacteria</taxon>
        <taxon>Pseudomonadati</taxon>
        <taxon>Pseudomonadota</taxon>
        <taxon>Gammaproteobacteria</taxon>
        <taxon>Chromatiales</taxon>
        <taxon>Ectothiorhodospiraceae</taxon>
        <taxon>Thioalkalivibrio</taxon>
    </lineage>
</organism>
<evidence type="ECO:0000259" key="1">
    <source>
        <dbReference type="Pfam" id="PF04187"/>
    </source>
</evidence>
<reference evidence="2 3" key="1">
    <citation type="journal article" date="2011" name="Stand. Genomic Sci.">
        <title>Complete genome sequence of 'Thioalkalivibrio sulfidophilus' HL-EbGr7.</title>
        <authorList>
            <person name="Muyzer G."/>
            <person name="Sorokin D.Y."/>
            <person name="Mavromatis K."/>
            <person name="Lapidus A."/>
            <person name="Clum A."/>
            <person name="Ivanova N."/>
            <person name="Pati A."/>
            <person name="d'Haeseleer P."/>
            <person name="Woyke T."/>
            <person name="Kyrpides N.C."/>
        </authorList>
    </citation>
    <scope>NUCLEOTIDE SEQUENCE [LARGE SCALE GENOMIC DNA]</scope>
    <source>
        <strain evidence="2 3">HL-EbGR7</strain>
    </source>
</reference>
<dbReference type="SUPFAM" id="SSF159501">
    <property type="entry name" value="EreA/ChaN-like"/>
    <property type="match status" value="1"/>
</dbReference>
<dbReference type="STRING" id="396588.Tgr7_0511"/>
<dbReference type="OrthoDB" id="9795827at2"/>
<proteinExistence type="predicted"/>
<dbReference type="EMBL" id="CP001339">
    <property type="protein sequence ID" value="ACL71608.1"/>
    <property type="molecule type" value="Genomic_DNA"/>
</dbReference>
<protein>
    <recommendedName>
        <fullName evidence="1">Haem-binding uptake Tiki superfamily ChaN domain-containing protein</fullName>
    </recommendedName>
</protein>
<evidence type="ECO:0000313" key="2">
    <source>
        <dbReference type="EMBL" id="ACL71608.1"/>
    </source>
</evidence>